<gene>
    <name evidence="1" type="ORF">J2Z66_004887</name>
</gene>
<dbReference type="EMBL" id="JAGGLB010000018">
    <property type="protein sequence ID" value="MBP1993266.1"/>
    <property type="molecule type" value="Genomic_DNA"/>
</dbReference>
<accession>A0ABS4J2C0</accession>
<comment type="caution">
    <text evidence="1">The sequence shown here is derived from an EMBL/GenBank/DDBJ whole genome shotgun (WGS) entry which is preliminary data.</text>
</comment>
<protein>
    <submittedName>
        <fullName evidence="1">Uncharacterized protein</fullName>
    </submittedName>
</protein>
<reference evidence="1 2" key="1">
    <citation type="submission" date="2021-03" db="EMBL/GenBank/DDBJ databases">
        <title>Genomic Encyclopedia of Type Strains, Phase IV (KMG-IV): sequencing the most valuable type-strain genomes for metagenomic binning, comparative biology and taxonomic classification.</title>
        <authorList>
            <person name="Goeker M."/>
        </authorList>
    </citation>
    <scope>NUCLEOTIDE SEQUENCE [LARGE SCALE GENOMIC DNA]</scope>
    <source>
        <strain evidence="1 2">DSM 26048</strain>
    </source>
</reference>
<dbReference type="RefSeq" id="WP_209974980.1">
    <property type="nucleotide sequence ID" value="NZ_JAGGLB010000018.1"/>
</dbReference>
<organism evidence="1 2">
    <name type="scientific">Paenibacillus eucommiae</name>
    <dbReference type="NCBI Taxonomy" id="1355755"/>
    <lineage>
        <taxon>Bacteria</taxon>
        <taxon>Bacillati</taxon>
        <taxon>Bacillota</taxon>
        <taxon>Bacilli</taxon>
        <taxon>Bacillales</taxon>
        <taxon>Paenibacillaceae</taxon>
        <taxon>Paenibacillus</taxon>
    </lineage>
</organism>
<proteinExistence type="predicted"/>
<name>A0ABS4J2C0_9BACL</name>
<dbReference type="Proteomes" id="UP001519287">
    <property type="component" value="Unassembled WGS sequence"/>
</dbReference>
<keyword evidence="2" id="KW-1185">Reference proteome</keyword>
<evidence type="ECO:0000313" key="2">
    <source>
        <dbReference type="Proteomes" id="UP001519287"/>
    </source>
</evidence>
<sequence length="51" mass="6056">MSKDHFDLIFERLLEEAVQENYNQIQPMSSFAMKKSWEAIHRSIEEQGKAN</sequence>
<evidence type="ECO:0000313" key="1">
    <source>
        <dbReference type="EMBL" id="MBP1993266.1"/>
    </source>
</evidence>